<dbReference type="EMBL" id="JAUZQC010000003">
    <property type="protein sequence ID" value="KAK5874089.1"/>
    <property type="molecule type" value="Genomic_DNA"/>
</dbReference>
<reference evidence="2 3" key="2">
    <citation type="journal article" date="2023" name="Mol. Biol. Evol.">
        <title>Genomics of Secondarily Temperate Adaptation in the Only Non-Antarctic Icefish.</title>
        <authorList>
            <person name="Rivera-Colon A.G."/>
            <person name="Rayamajhi N."/>
            <person name="Minhas B.F."/>
            <person name="Madrigal G."/>
            <person name="Bilyk K.T."/>
            <person name="Yoon V."/>
            <person name="Hune M."/>
            <person name="Gregory S."/>
            <person name="Cheng C.H.C."/>
            <person name="Catchen J.M."/>
        </authorList>
    </citation>
    <scope>NUCLEOTIDE SEQUENCE [LARGE SCALE GENOMIC DNA]</scope>
    <source>
        <strain evidence="2">JMC-PN-2008</strain>
    </source>
</reference>
<sequence length="80" mass="9116">MDEQAGLQEHQRTASVPPNPSTTPPNHQRQNWESARSTGRKAWAATPRLQLQRQRGKVKGIELVCSNRRVCLGEHQDVYQ</sequence>
<dbReference type="Proteomes" id="UP001346869">
    <property type="component" value="Unassembled WGS sequence"/>
</dbReference>
<gene>
    <name evidence="2" type="ORF">PBY51_019067</name>
</gene>
<name>A0AAN7Y9E8_ELEMC</name>
<dbReference type="AlphaFoldDB" id="A0AAN7Y9E8"/>
<evidence type="ECO:0000313" key="3">
    <source>
        <dbReference type="Proteomes" id="UP001346869"/>
    </source>
</evidence>
<evidence type="ECO:0000256" key="1">
    <source>
        <dbReference type="SAM" id="MobiDB-lite"/>
    </source>
</evidence>
<protein>
    <submittedName>
        <fullName evidence="2">Uncharacterized protein</fullName>
    </submittedName>
</protein>
<comment type="caution">
    <text evidence="2">The sequence shown here is derived from an EMBL/GenBank/DDBJ whole genome shotgun (WGS) entry which is preliminary data.</text>
</comment>
<accession>A0AAN7Y9E8</accession>
<feature type="compositionally biased region" description="Polar residues" evidence="1">
    <location>
        <begin position="27"/>
        <end position="37"/>
    </location>
</feature>
<keyword evidence="3" id="KW-1185">Reference proteome</keyword>
<reference evidence="2 3" key="1">
    <citation type="journal article" date="2023" name="Genes (Basel)">
        <title>Chromosome-Level Genome Assembly and Circadian Gene Repertoire of the Patagonia Blennie Eleginops maclovinus-The Closest Ancestral Proxy of Antarctic Cryonotothenioids.</title>
        <authorList>
            <person name="Cheng C.C."/>
            <person name="Rivera-Colon A.G."/>
            <person name="Minhas B.F."/>
            <person name="Wilson L."/>
            <person name="Rayamajhi N."/>
            <person name="Vargas-Chacoff L."/>
            <person name="Catchen J.M."/>
        </authorList>
    </citation>
    <scope>NUCLEOTIDE SEQUENCE [LARGE SCALE GENOMIC DNA]</scope>
    <source>
        <strain evidence="2">JMC-PN-2008</strain>
    </source>
</reference>
<feature type="region of interest" description="Disordered" evidence="1">
    <location>
        <begin position="1"/>
        <end position="46"/>
    </location>
</feature>
<organism evidence="2 3">
    <name type="scientific">Eleginops maclovinus</name>
    <name type="common">Patagonian blennie</name>
    <name type="synonym">Eleginus maclovinus</name>
    <dbReference type="NCBI Taxonomy" id="56733"/>
    <lineage>
        <taxon>Eukaryota</taxon>
        <taxon>Metazoa</taxon>
        <taxon>Chordata</taxon>
        <taxon>Craniata</taxon>
        <taxon>Vertebrata</taxon>
        <taxon>Euteleostomi</taxon>
        <taxon>Actinopterygii</taxon>
        <taxon>Neopterygii</taxon>
        <taxon>Teleostei</taxon>
        <taxon>Neoteleostei</taxon>
        <taxon>Acanthomorphata</taxon>
        <taxon>Eupercaria</taxon>
        <taxon>Perciformes</taxon>
        <taxon>Notothenioidei</taxon>
        <taxon>Eleginopidae</taxon>
        <taxon>Eleginops</taxon>
    </lineage>
</organism>
<evidence type="ECO:0000313" key="2">
    <source>
        <dbReference type="EMBL" id="KAK5874089.1"/>
    </source>
</evidence>
<proteinExistence type="predicted"/>